<evidence type="ECO:0000259" key="2">
    <source>
        <dbReference type="PROSITE" id="PS50042"/>
    </source>
</evidence>
<accession>A0A9W9ZRV0</accession>
<sequence>MEYPKITEAQRRMQRGRSIDVGFTFNRRSSCEMQNQLSPCESIDDHADIKKRLQYKSWAIGSARRTSLQVEKKRSVSSKASYGDRRPSQPAKFNGHKTARWQADYMKMNVPKRWLKEYEKKQADLRKDRKKKLQPLDRFRRAVRLIQTCNTAFRSIVHYAVEKGQHEQVTSDATLSLKSAAAQGVMENLMFDPEHYKCHHEFLMPGWAKEITCKEPESRTKQEIHSIVQLMKQLKGFRRYSSNIQEAICGALKYDCFCRRRVVIRKGHVAQRFYFIFSGSVCVTVDDDEHSAFAKPTENAVLRRGDHFGELAFVRGHKRAATIVCLERTELLSVEKEDFFSAKIDLSFNADMQRRVEFLKEHHVFSTWPEDVVKQVAEESRLQDYNSDEVIVRDSSKLHWIIFITKGQCDVLRLLDLSNCKEYIDHAVKYRMEKIQEDASSSTYSPNADDISLSSIVLRGFPSRSESPEDESTAASAENTLTTRGKAKSEPAIFKAGVRTAVAIACQASTKGILHSENTKGKSPKGRVSFRDEVKQEFSVQKERRQFSEIPRRYSEPAPVRRAIDDEEEKVDKKPAEDSIGVGVYMMVDRLRPGQCFGSWSLLEQEDKCLTLAQNIEREMNKVKNIKRQSKKYNQGRERRFTLVSGGCEVIKVAKEVFFKYSDAATLDELRRLTATYPRDSILCQTYLQQSDWRTYREGIVDNVVVRHIARLETAKGSARSHTVRSSPVPSPLCSIKLWPSVNSKWEYFPDTGWVSGHVTRPAIEAGTIRANATNMDRTPVTTSSRSQSPSLRKGFPAPFGTPRGSPVPLPAPASKSSEKLLPLVTNDLVLAQGSQRALVLTHGGSRCNDYQLQIERSIINKQDLKKTNSQFGKVT</sequence>
<feature type="region of interest" description="Disordered" evidence="1">
    <location>
        <begin position="770"/>
        <end position="815"/>
    </location>
</feature>
<dbReference type="GO" id="GO:0030552">
    <property type="term" value="F:cAMP binding"/>
    <property type="evidence" value="ECO:0007669"/>
    <property type="project" value="TreeGrafter"/>
</dbReference>
<evidence type="ECO:0000256" key="1">
    <source>
        <dbReference type="SAM" id="MobiDB-lite"/>
    </source>
</evidence>
<evidence type="ECO:0000313" key="3">
    <source>
        <dbReference type="EMBL" id="KAJ7386793.1"/>
    </source>
</evidence>
<dbReference type="PANTHER" id="PTHR23011:SF43">
    <property type="entry name" value="CYCLIC NUCLEOTIDE-BINDING DOMAIN-CONTAINING PROTEIN 2"/>
    <property type="match status" value="1"/>
</dbReference>
<feature type="region of interest" description="Disordered" evidence="1">
    <location>
        <begin position="462"/>
        <end position="486"/>
    </location>
</feature>
<comment type="caution">
    <text evidence="3">The sequence shown here is derived from an EMBL/GenBank/DDBJ whole genome shotgun (WGS) entry which is preliminary data.</text>
</comment>
<dbReference type="PROSITE" id="PS50042">
    <property type="entry name" value="CNMP_BINDING_3"/>
    <property type="match status" value="1"/>
</dbReference>
<name>A0A9W9ZRV0_9CNID</name>
<feature type="compositionally biased region" description="Polar residues" evidence="1">
    <location>
        <begin position="771"/>
        <end position="791"/>
    </location>
</feature>
<proteinExistence type="predicted"/>
<feature type="region of interest" description="Disordered" evidence="1">
    <location>
        <begin position="70"/>
        <end position="98"/>
    </location>
</feature>
<dbReference type="SUPFAM" id="SSF51206">
    <property type="entry name" value="cAMP-binding domain-like"/>
    <property type="match status" value="2"/>
</dbReference>
<reference evidence="3" key="1">
    <citation type="submission" date="2023-01" db="EMBL/GenBank/DDBJ databases">
        <title>Genome assembly of the deep-sea coral Lophelia pertusa.</title>
        <authorList>
            <person name="Herrera S."/>
            <person name="Cordes E."/>
        </authorList>
    </citation>
    <scope>NUCLEOTIDE SEQUENCE</scope>
    <source>
        <strain evidence="3">USNM1676648</strain>
        <tissue evidence="3">Polyp</tissue>
    </source>
</reference>
<keyword evidence="4" id="KW-1185">Reference proteome</keyword>
<feature type="domain" description="Cyclic nucleotide-binding" evidence="2">
    <location>
        <begin position="236"/>
        <end position="339"/>
    </location>
</feature>
<dbReference type="InterPro" id="IPR018490">
    <property type="entry name" value="cNMP-bd_dom_sf"/>
</dbReference>
<dbReference type="CDD" id="cd00038">
    <property type="entry name" value="CAP_ED"/>
    <property type="match status" value="1"/>
</dbReference>
<organism evidence="3 4">
    <name type="scientific">Desmophyllum pertusum</name>
    <dbReference type="NCBI Taxonomy" id="174260"/>
    <lineage>
        <taxon>Eukaryota</taxon>
        <taxon>Metazoa</taxon>
        <taxon>Cnidaria</taxon>
        <taxon>Anthozoa</taxon>
        <taxon>Hexacorallia</taxon>
        <taxon>Scleractinia</taxon>
        <taxon>Caryophylliina</taxon>
        <taxon>Caryophylliidae</taxon>
        <taxon>Desmophyllum</taxon>
    </lineage>
</organism>
<dbReference type="InterPro" id="IPR000595">
    <property type="entry name" value="cNMP-bd_dom"/>
</dbReference>
<gene>
    <name evidence="3" type="primary">CNBD2_2</name>
    <name evidence="3" type="ORF">OS493_006822</name>
</gene>
<dbReference type="AlphaFoldDB" id="A0A9W9ZRV0"/>
<evidence type="ECO:0000313" key="4">
    <source>
        <dbReference type="Proteomes" id="UP001163046"/>
    </source>
</evidence>
<feature type="compositionally biased region" description="Polar residues" evidence="1">
    <location>
        <begin position="473"/>
        <end position="483"/>
    </location>
</feature>
<dbReference type="Proteomes" id="UP001163046">
    <property type="component" value="Unassembled WGS sequence"/>
</dbReference>
<dbReference type="Pfam" id="PF00027">
    <property type="entry name" value="cNMP_binding"/>
    <property type="match status" value="1"/>
</dbReference>
<dbReference type="EMBL" id="MU825875">
    <property type="protein sequence ID" value="KAJ7386793.1"/>
    <property type="molecule type" value="Genomic_DNA"/>
</dbReference>
<dbReference type="InterPro" id="IPR014710">
    <property type="entry name" value="RmlC-like_jellyroll"/>
</dbReference>
<dbReference type="PANTHER" id="PTHR23011">
    <property type="entry name" value="CYCLIC NUCLEOTIDE-BINDING DOMAIN CONTAINING PROTEIN"/>
    <property type="match status" value="1"/>
</dbReference>
<dbReference type="GO" id="GO:0007283">
    <property type="term" value="P:spermatogenesis"/>
    <property type="evidence" value="ECO:0007669"/>
    <property type="project" value="TreeGrafter"/>
</dbReference>
<dbReference type="OrthoDB" id="166212at2759"/>
<protein>
    <submittedName>
        <fullName evidence="3">Cyclic nucleotide-binding domain-containing protein 2</fullName>
    </submittedName>
</protein>
<dbReference type="Gene3D" id="2.60.120.10">
    <property type="entry name" value="Jelly Rolls"/>
    <property type="match status" value="2"/>
</dbReference>